<evidence type="ECO:0000313" key="1">
    <source>
        <dbReference type="EMBL" id="CRY97487.1"/>
    </source>
</evidence>
<protein>
    <submittedName>
        <fullName evidence="1">Uncharacterized protein</fullName>
    </submittedName>
</protein>
<name>A0A0H5QP10_9ZZZZ</name>
<reference evidence="1" key="2">
    <citation type="submission" date="2015-07" db="EMBL/GenBank/DDBJ databases">
        <title>Plasmids, circular viruses and viroids from rat gut.</title>
        <authorList>
            <person name="Jorgensen T.J."/>
            <person name="Hansen M.A."/>
            <person name="Xu Z."/>
            <person name="Tabak M.A."/>
            <person name="Sorensen S.J."/>
            <person name="Hansen L.H."/>
        </authorList>
    </citation>
    <scope>NUCLEOTIDE SEQUENCE</scope>
    <source>
        <strain evidence="1">RGFK1580</strain>
    </source>
</reference>
<dbReference type="EMBL" id="LN854108">
    <property type="protein sequence ID" value="CRY97487.1"/>
    <property type="molecule type" value="Genomic_DNA"/>
</dbReference>
<organism evidence="1">
    <name type="scientific">uncultured prokaryote</name>
    <dbReference type="NCBI Taxonomy" id="198431"/>
    <lineage>
        <taxon>unclassified sequences</taxon>
        <taxon>environmental samples</taxon>
    </lineage>
</organism>
<dbReference type="AlphaFoldDB" id="A0A0H5QP10"/>
<proteinExistence type="predicted"/>
<accession>A0A0H5QP10</accession>
<reference evidence="1" key="1">
    <citation type="submission" date="2015-06" db="EMBL/GenBank/DDBJ databases">
        <authorList>
            <person name="Joergensen T."/>
        </authorList>
    </citation>
    <scope>NUCLEOTIDE SEQUENCE</scope>
    <source>
        <strain evidence="1">RGFK1580</strain>
    </source>
</reference>
<sequence>MSAPKVSYEGLGLSEDSLVVFLTIGEPGARRVRSVRIPLADMTDKEFIYAFNQAVNRRMRAAWEEDVPFLEGL</sequence>